<name>A0ACC1DJ32_9NEOP</name>
<organism evidence="1 2">
    <name type="scientific">Dendrolimus kikuchii</name>
    <dbReference type="NCBI Taxonomy" id="765133"/>
    <lineage>
        <taxon>Eukaryota</taxon>
        <taxon>Metazoa</taxon>
        <taxon>Ecdysozoa</taxon>
        <taxon>Arthropoda</taxon>
        <taxon>Hexapoda</taxon>
        <taxon>Insecta</taxon>
        <taxon>Pterygota</taxon>
        <taxon>Neoptera</taxon>
        <taxon>Endopterygota</taxon>
        <taxon>Lepidoptera</taxon>
        <taxon>Glossata</taxon>
        <taxon>Ditrysia</taxon>
        <taxon>Bombycoidea</taxon>
        <taxon>Lasiocampidae</taxon>
        <taxon>Dendrolimus</taxon>
    </lineage>
</organism>
<sequence>MCNAFGQCECLPGVVGEKCDRCPERWVLIPQEGCLECDSCTDALLFSVEDLSELLANETMEFKDKADSFFTTQRLNYIANQSELLRPKLAKLKAVDVNEASEAVKVLETSAKNLLRSAEFAATDSDKQITRAAKLAADAEEMLEAARESSEKAKSTVGHVSDLATGLELSQQPKVDSALTEARQSRNDIADKDLTPKRQQAEGAFTNATTQIERMNVFVAPVNEQAKRFEGLVNLTRELKRKLDEMLQHNDLAQKTADNADKLNTNNRLSKFGNKVLSVTKLNTAAMRDLIDTAYDIGNATLNNMIVSNVVVNASKASEDINGANGLMEERLNNLALELPQLQSMADEAKHHTTMLRNRADNLRALAERENNNTRTQHAFAAASAYKSIVQEIADAKLAADEAQDAVTNVINIESDLNTRVNPAKNRSEELLKSATKAEETVEQQLRPNLTRAEAALANARQTLQFADDDDNAVQLSLPSPPAFTLQGEIDKADNINATIGETLDVMSQLGVDLSASKEAAQILPKLADEAQKMTSNVKSLCVERVVKVGLGVGGCRCVEVLCAGVDGGKAVGGCCVCCRCVEVVDGEGVLRCGEGAAAVVGACAGVVGGCGLLRRLSVRALGGCCGGCRCVDSTPPWCGEGAAAVVGACAGVVLVGVGCCGGCRCVDSTPPVGGKGVWRVVKARTVANRIQVGVTFDRRSTLQPRLPDTVDEMSTSTHVSAYFKTKEKNGFLLYLGNPKDTMLRRTKSDDFMVLAVQNGYPYLVMDIGDSADSGREPAKISSDKFVADNRWYQVIVDRVGRNVKLSIRESLNNGSDHINFKEAVLPGQHTIFNLDKHKSKLYVGGVPSDARLQGISFPAFEGQIEELMIGDTPVGLWNFVNAENLKGARQRDKLITSQSGPQEYRFNGKSHVTMPGRGYLSPTKNQVLLFFRTYAPDGLIYLVGDKNHFFSLQMQDGKVFLQVSLGNPEDLLIIGTTKSYNDGKWHMLDAKRYLAKCSLTVDDETLKMVSSSASSEIPALDTMNFGGNNKGIIQVAEKGFDGCIREISIDGVNINFGESEESIGVAYGCQFASLVSLSGTDSYLRFVDITTENLQLTLKFKTSQPDGLLFVYVSRTQTTTAPDSISLALIKGKLVLMSQGEQLDTGLNTYNDSQWHVVTVTHNNKALRLVVDDFDYFTTDTAPAPLLILDGVLFIGGVQPGYVVGGKVGSKAPFAGCIADATLNGRVLNLLGPFSNNSVTFGRCGTTTSTGGVSPDKTVWTAPVEQDVLPTPVPIPEVEAQPETTTIKPVTPEQKAPLPVVPLETTTFKSTTSTTMASTSTTTKRPPPQPEPGCALAYDPQYSIGGPEEGYRFGTRNDSRIEYLKLPGRQLEGFDLTINFRTFDVDGGLIFYAHSSQSASPVQFLALYMKEGKLHFVFNCGGTTATLTSTNTYNDADWHTVNVERKDGHGKLVVDSERVAESSVTCYPVVLSSPYYYGGLREVNTVINENLSGFYQPFKGCLRGLLMNDQQVTHISKSVNALRCVDDIEDGVYFGASNNTHSNYLKLLENFKVGNEISLSMQVRPRNSTGLLLSVHGKKDYMVLELLEDEVVVTVENGNGPFKASYKLGNKFHLCDGNWHKIHVVKSFYVVSVGVDSHFSDPGIGSYASTDTKSALFVGGHERPISKVRGVKSKRGFTGCIKNIMIGETSVTIPLTAAGRNTHIGACPTG</sequence>
<comment type="caution">
    <text evidence="1">The sequence shown here is derived from an EMBL/GenBank/DDBJ whole genome shotgun (WGS) entry which is preliminary data.</text>
</comment>
<dbReference type="EMBL" id="CM034387">
    <property type="protein sequence ID" value="KAJ0183974.1"/>
    <property type="molecule type" value="Genomic_DNA"/>
</dbReference>
<keyword evidence="2" id="KW-1185">Reference proteome</keyword>
<reference evidence="1 2" key="1">
    <citation type="journal article" date="2021" name="Front. Genet.">
        <title>Chromosome-Level Genome Assembly Reveals Significant Gene Expansion in the Toll and IMD Signaling Pathways of Dendrolimus kikuchii.</title>
        <authorList>
            <person name="Zhou J."/>
            <person name="Wu P."/>
            <person name="Xiong Z."/>
            <person name="Liu N."/>
            <person name="Zhao N."/>
            <person name="Ji M."/>
            <person name="Qiu Y."/>
            <person name="Yang B."/>
        </authorList>
    </citation>
    <scope>NUCLEOTIDE SEQUENCE [LARGE SCALE GENOMIC DNA]</scope>
    <source>
        <strain evidence="1">Ann1</strain>
    </source>
</reference>
<evidence type="ECO:0000313" key="1">
    <source>
        <dbReference type="EMBL" id="KAJ0183974.1"/>
    </source>
</evidence>
<proteinExistence type="predicted"/>
<evidence type="ECO:0000313" key="2">
    <source>
        <dbReference type="Proteomes" id="UP000824533"/>
    </source>
</evidence>
<gene>
    <name evidence="1" type="ORF">K1T71_000397</name>
</gene>
<protein>
    <submittedName>
        <fullName evidence="1">Uncharacterized protein</fullName>
    </submittedName>
</protein>
<accession>A0ACC1DJ32</accession>
<dbReference type="Proteomes" id="UP000824533">
    <property type="component" value="Linkage Group LG01"/>
</dbReference>